<dbReference type="Gene3D" id="3.90.176.10">
    <property type="entry name" value="Toxin ADP-ribosyltransferase, Chain A, domain 1"/>
    <property type="match status" value="1"/>
</dbReference>
<accession>A0A919VWU8</accession>
<dbReference type="Proteomes" id="UP000680865">
    <property type="component" value="Unassembled WGS sequence"/>
</dbReference>
<dbReference type="RefSeq" id="WP_213000399.1">
    <property type="nucleotide sequence ID" value="NZ_BAAATW010000006.1"/>
</dbReference>
<organism evidence="2 3">
    <name type="scientific">Winogradskya consettensis</name>
    <dbReference type="NCBI Taxonomy" id="113560"/>
    <lineage>
        <taxon>Bacteria</taxon>
        <taxon>Bacillati</taxon>
        <taxon>Actinomycetota</taxon>
        <taxon>Actinomycetes</taxon>
        <taxon>Micromonosporales</taxon>
        <taxon>Micromonosporaceae</taxon>
        <taxon>Winogradskya</taxon>
    </lineage>
</organism>
<proteinExistence type="predicted"/>
<gene>
    <name evidence="2" type="ORF">Aco04nite_57950</name>
</gene>
<reference evidence="2" key="1">
    <citation type="submission" date="2021-03" db="EMBL/GenBank/DDBJ databases">
        <title>Whole genome shotgun sequence of Actinoplanes consettensis NBRC 14913.</title>
        <authorList>
            <person name="Komaki H."/>
            <person name="Tamura T."/>
        </authorList>
    </citation>
    <scope>NUCLEOTIDE SEQUENCE</scope>
    <source>
        <strain evidence="2">NBRC 14913</strain>
    </source>
</reference>
<feature type="coiled-coil region" evidence="1">
    <location>
        <begin position="379"/>
        <end position="406"/>
    </location>
</feature>
<name>A0A919VWU8_9ACTN</name>
<sequence length="809" mass="86914">MRTATDTSPIGRHTVGNALVLHARDKISPEAQSLALTVVEDDENDIVVLDLHDDLPVGIWESVAAALPRRRRGIRLVVCGTGQDTSVLAGQWISDRLGRPVVAPYGQLIRGTSGALFVHATEGSGWVRYSRGRPPSWEAKRYPQPVWDEAATDALPTSANGMVEPLPGGVWIRDTRDEAALREHWQWLASAMPCQPEAFTVVLGCPGTPPLALDDIARFWHELVDLGRDHARFIQYGPVALPEGESLGQALADLLGTPVVCFTGVPVGRPERPRMHTVAPDGRLGWQVYARELGYTPRARPTVAAEVPRVISYQAPEILGDEISPLIFRYADDAVVEILQSGLWVRPAEPPRHAERIRARTADPAVHAVVIEDGQPARMTRLRELADDLVARLDQATRERSTLQLASAVVVTTRNSAPAGGTIADGLTHSFTLASLTETPAPASFAVATELPVSVPSPAVLPSRRLAQAVPAIAVPVVTPDLAVVPPWAEPAPDLPTRAGTTPRISPRAAEAPVLPPSDAARVLAAVEQVLLRPPSGLSSGPKHLSHGEPRLLRFQELPEGGSLGVTDPGELDEERAWLQDALRHEFDLAASSVSRILAEYPGYSAGSDTMADAVAVRLYLSAVGDGVDDALREGVSEGPQVPFARCVSGGLVRLPSHRGATMQVSDLCAADLRRVRERQVLRERGFTHALIDPPAGLPGGVDVLIWSMTGRRTRLLEPDDEHRAESRVVFLPGTSFKVLDVVEPGEGTRGLLLLRELAADEPIADKVPFDDLALGALHRAIEQARTSGLRAQVGRLAAERFLAVPGVS</sequence>
<evidence type="ECO:0000313" key="3">
    <source>
        <dbReference type="Proteomes" id="UP000680865"/>
    </source>
</evidence>
<dbReference type="EMBL" id="BOQP01000033">
    <property type="protein sequence ID" value="GIM77950.1"/>
    <property type="molecule type" value="Genomic_DNA"/>
</dbReference>
<dbReference type="AlphaFoldDB" id="A0A919VWU8"/>
<comment type="caution">
    <text evidence="2">The sequence shown here is derived from an EMBL/GenBank/DDBJ whole genome shotgun (WGS) entry which is preliminary data.</text>
</comment>
<evidence type="ECO:0000256" key="1">
    <source>
        <dbReference type="SAM" id="Coils"/>
    </source>
</evidence>
<protein>
    <submittedName>
        <fullName evidence="2">Uncharacterized protein</fullName>
    </submittedName>
</protein>
<keyword evidence="1" id="KW-0175">Coiled coil</keyword>
<evidence type="ECO:0000313" key="2">
    <source>
        <dbReference type="EMBL" id="GIM77950.1"/>
    </source>
</evidence>
<keyword evidence="3" id="KW-1185">Reference proteome</keyword>